<dbReference type="Proteomes" id="UP001642484">
    <property type="component" value="Unassembled WGS sequence"/>
</dbReference>
<accession>A0ABP0S0F2</accession>
<dbReference type="EMBL" id="CAXAMN010026805">
    <property type="protein sequence ID" value="CAK9105837.1"/>
    <property type="molecule type" value="Genomic_DNA"/>
</dbReference>
<organism evidence="1 2">
    <name type="scientific">Durusdinium trenchii</name>
    <dbReference type="NCBI Taxonomy" id="1381693"/>
    <lineage>
        <taxon>Eukaryota</taxon>
        <taxon>Sar</taxon>
        <taxon>Alveolata</taxon>
        <taxon>Dinophyceae</taxon>
        <taxon>Suessiales</taxon>
        <taxon>Symbiodiniaceae</taxon>
        <taxon>Durusdinium</taxon>
    </lineage>
</organism>
<protein>
    <submittedName>
        <fullName evidence="1">Uncharacterized protein</fullName>
    </submittedName>
</protein>
<proteinExistence type="predicted"/>
<keyword evidence="2" id="KW-1185">Reference proteome</keyword>
<evidence type="ECO:0000313" key="2">
    <source>
        <dbReference type="Proteomes" id="UP001642484"/>
    </source>
</evidence>
<evidence type="ECO:0000313" key="1">
    <source>
        <dbReference type="EMBL" id="CAK9105837.1"/>
    </source>
</evidence>
<sequence length="136" mass="15305">MTAEAEAADEERQNLCLEVLQLYGDPEVFGLCSSLSQERRRHFLSSFQDFLEDKYRDLFLLATSRLRGHPVLGKPDVKASKTPGFEPSIATIRRCRRGSPQSVLYPPGAFGITRPLQALRNGARREEVVGAEEPRM</sequence>
<comment type="caution">
    <text evidence="1">The sequence shown here is derived from an EMBL/GenBank/DDBJ whole genome shotgun (WGS) entry which is preliminary data.</text>
</comment>
<reference evidence="1 2" key="1">
    <citation type="submission" date="2024-02" db="EMBL/GenBank/DDBJ databases">
        <authorList>
            <person name="Chen Y."/>
            <person name="Shah S."/>
            <person name="Dougan E. K."/>
            <person name="Thang M."/>
            <person name="Chan C."/>
        </authorList>
    </citation>
    <scope>NUCLEOTIDE SEQUENCE [LARGE SCALE GENOMIC DNA]</scope>
</reference>
<gene>
    <name evidence="1" type="ORF">CCMP2556_LOCUS49507</name>
</gene>
<name>A0ABP0S0F2_9DINO</name>